<accession>Q978Z7</accession>
<dbReference type="KEGG" id="tvo:TVG1306680"/>
<organism evidence="1 2">
    <name type="scientific">Thermoplasma volcanium (strain ATCC 51530 / DSM 4299 / JCM 9571 / NBRC 15438 / GSS1)</name>
    <dbReference type="NCBI Taxonomy" id="273116"/>
    <lineage>
        <taxon>Archaea</taxon>
        <taxon>Methanobacteriati</taxon>
        <taxon>Thermoplasmatota</taxon>
        <taxon>Thermoplasmata</taxon>
        <taxon>Thermoplasmatales</taxon>
        <taxon>Thermoplasmataceae</taxon>
        <taxon>Thermoplasma</taxon>
    </lineage>
</organism>
<reference evidence="1 2" key="1">
    <citation type="journal article" date="1999" name="Proc. Jpn. Acad.">
        <title>Determination of the complete genomic DNA sequence of Thermoplasma volvanium GSS1.</title>
        <authorList>
            <person name="Kawashima T."/>
            <person name="Yamamoto Y."/>
            <person name="Aramaki H."/>
            <person name="Nunoshiba T."/>
            <person name="Kawamoto T."/>
            <person name="Watanabe K."/>
            <person name="Yamazaki M."/>
            <person name="Kanehori K."/>
            <person name="Amano N."/>
            <person name="Ohya Y."/>
            <person name="Makino K."/>
            <person name="Suzuki M."/>
        </authorList>
    </citation>
    <scope>NUCLEOTIDE SEQUENCE [LARGE SCALE GENOMIC DNA]</scope>
    <source>
        <strain evidence="2">ATCC 51530 / DSM 4299 / JCM 9571 / NBRC 15438 / GSS1</strain>
    </source>
</reference>
<dbReference type="InterPro" id="IPR009409">
    <property type="entry name" value="DUF1059"/>
</dbReference>
<dbReference type="EMBL" id="BA000011">
    <property type="protein sequence ID" value="BAB60407.1"/>
    <property type="molecule type" value="Genomic_DNA"/>
</dbReference>
<dbReference type="Proteomes" id="UP000001017">
    <property type="component" value="Chromosome"/>
</dbReference>
<name>Q978Z7_THEVO</name>
<dbReference type="AlphaFoldDB" id="Q978Z7"/>
<reference evidence="1 2" key="2">
    <citation type="journal article" date="2000" name="Proc. Natl. Acad. Sci. U.S.A.">
        <title>Archaeal adaptation to higher temperatures revealed by genomic sequence of Thermoplasma volcanium.</title>
        <authorList>
            <person name="Kawashima T."/>
            <person name="Amano N."/>
            <person name="Koike H."/>
            <person name="Makino S."/>
            <person name="Higuchi S."/>
            <person name="Kawashima-Ohya Y."/>
            <person name="Watanabe K."/>
            <person name="Yamazaki M."/>
            <person name="Kanehori K."/>
            <person name="Kawamoto T."/>
            <person name="Nunoshiba T."/>
            <person name="Yamamoto Y."/>
            <person name="Aramaki H."/>
            <person name="Makino K."/>
            <person name="Suzuki M."/>
        </authorList>
    </citation>
    <scope>NUCLEOTIDE SEQUENCE [LARGE SCALE GENOMIC DNA]</scope>
    <source>
        <strain evidence="2">ATCC 51530 / DSM 4299 / JCM 9571 / NBRC 15438 / GSS1</strain>
    </source>
</reference>
<protein>
    <submittedName>
        <fullName evidence="1">TVG1306680 protein</fullName>
    </submittedName>
</protein>
<gene>
    <name evidence="1" type="ORF">TVG1306680</name>
</gene>
<dbReference type="eggNOG" id="arCOG05278">
    <property type="taxonomic scope" value="Archaea"/>
</dbReference>
<dbReference type="PhylomeDB" id="Q978Z7"/>
<dbReference type="PaxDb" id="273116-14325504"/>
<evidence type="ECO:0000313" key="2">
    <source>
        <dbReference type="Proteomes" id="UP000001017"/>
    </source>
</evidence>
<proteinExistence type="predicted"/>
<keyword evidence="2" id="KW-1185">Reference proteome</keyword>
<evidence type="ECO:0000313" key="1">
    <source>
        <dbReference type="EMBL" id="BAB60407.1"/>
    </source>
</evidence>
<dbReference type="Pfam" id="PF06348">
    <property type="entry name" value="DUF1059"/>
    <property type="match status" value="1"/>
</dbReference>
<sequence>MLFMAKYVFKCSDIGMNCGFEASAKSIDELMPKIVEHAKTAHNITEINEDLKNKVTSAIKKKMF</sequence>
<dbReference type="HOGENOM" id="CLU_200908_0_0_2"/>